<evidence type="ECO:0000256" key="1">
    <source>
        <dbReference type="ARBA" id="ARBA00007734"/>
    </source>
</evidence>
<name>A0A4R3LMZ6_9BURK</name>
<dbReference type="AlphaFoldDB" id="A0A4R3LMZ6"/>
<dbReference type="CDD" id="cd00254">
    <property type="entry name" value="LT-like"/>
    <property type="match status" value="1"/>
</dbReference>
<organism evidence="3 5">
    <name type="scientific">Tepidimonas ignava</name>
    <dbReference type="NCBI Taxonomy" id="114249"/>
    <lineage>
        <taxon>Bacteria</taxon>
        <taxon>Pseudomonadati</taxon>
        <taxon>Pseudomonadota</taxon>
        <taxon>Betaproteobacteria</taxon>
        <taxon>Burkholderiales</taxon>
        <taxon>Tepidimonas</taxon>
    </lineage>
</organism>
<dbReference type="Proteomes" id="UP000315577">
    <property type="component" value="Unassembled WGS sequence"/>
</dbReference>
<keyword evidence="4" id="KW-0456">Lyase</keyword>
<proteinExistence type="inferred from homology"/>
<accession>A0A4R3LMZ6</accession>
<dbReference type="GO" id="GO:0000270">
    <property type="term" value="P:peptidoglycan metabolic process"/>
    <property type="evidence" value="ECO:0007669"/>
    <property type="project" value="InterPro"/>
</dbReference>
<dbReference type="EMBL" id="SMAH01000001">
    <property type="protein sequence ID" value="TCS99944.1"/>
    <property type="molecule type" value="Genomic_DNA"/>
</dbReference>
<keyword evidence="6" id="KW-1185">Reference proteome</keyword>
<dbReference type="Gene3D" id="1.10.530.10">
    <property type="match status" value="1"/>
</dbReference>
<feature type="domain" description="Transglycosylase SLT" evidence="2">
    <location>
        <begin position="164"/>
        <end position="262"/>
    </location>
</feature>
<dbReference type="InterPro" id="IPR008258">
    <property type="entry name" value="Transglycosylase_SLT_dom_1"/>
</dbReference>
<comment type="caution">
    <text evidence="3">The sequence shown here is derived from an EMBL/GenBank/DDBJ whole genome shotgun (WGS) entry which is preliminary data.</text>
</comment>
<dbReference type="SUPFAM" id="SSF53955">
    <property type="entry name" value="Lysozyme-like"/>
    <property type="match status" value="1"/>
</dbReference>
<comment type="similarity">
    <text evidence="1">Belongs to the transglycosylase Slt family.</text>
</comment>
<dbReference type="InterPro" id="IPR011990">
    <property type="entry name" value="TPR-like_helical_dom_sf"/>
</dbReference>
<dbReference type="EMBL" id="VJNC01000003">
    <property type="protein sequence ID" value="TSE23329.1"/>
    <property type="molecule type" value="Genomic_DNA"/>
</dbReference>
<evidence type="ECO:0000313" key="4">
    <source>
        <dbReference type="EMBL" id="TSE23329.1"/>
    </source>
</evidence>
<evidence type="ECO:0000313" key="6">
    <source>
        <dbReference type="Proteomes" id="UP000315577"/>
    </source>
</evidence>
<reference evidence="3 5" key="1">
    <citation type="submission" date="2019-03" db="EMBL/GenBank/DDBJ databases">
        <title>Genomic Encyclopedia of Type Strains, Phase IV (KMG-IV): sequencing the most valuable type-strain genomes for metagenomic binning, comparative biology and taxonomic classification.</title>
        <authorList>
            <person name="Goeker M."/>
        </authorList>
    </citation>
    <scope>NUCLEOTIDE SEQUENCE [LARGE SCALE GENOMIC DNA]</scope>
    <source>
        <strain evidence="3 5">DSM 12034</strain>
    </source>
</reference>
<dbReference type="InterPro" id="IPR000189">
    <property type="entry name" value="Transglyc_AS"/>
</dbReference>
<dbReference type="Gene3D" id="1.25.40.10">
    <property type="entry name" value="Tetratricopeptide repeat domain"/>
    <property type="match status" value="1"/>
</dbReference>
<reference evidence="4 6" key="2">
    <citation type="submission" date="2019-07" db="EMBL/GenBank/DDBJ databases">
        <title>Tepidimonas ignava SPS-1037 draft genome.</title>
        <authorList>
            <person name="Da Costa M.S."/>
            <person name="Froufe H.J.C."/>
            <person name="Egas C."/>
            <person name="Albuquerque L."/>
        </authorList>
    </citation>
    <scope>NUCLEOTIDE SEQUENCE [LARGE SCALE GENOMIC DNA]</scope>
    <source>
        <strain evidence="4 6">SPS-1037</strain>
    </source>
</reference>
<dbReference type="PANTHER" id="PTHR37423">
    <property type="entry name" value="SOLUBLE LYTIC MUREIN TRANSGLYCOSYLASE-RELATED"/>
    <property type="match status" value="1"/>
</dbReference>
<sequence length="291" mass="32123">MALCVSATVAGQTVESPLPAPVWHDEPPQRARWLHDAWQAEQRHDRTQAAAWYCLAARHGSLEAQHRLGRLLLEHGQTQHRQEGIALLAQAAALGHHRAAQDLLALQGTQVLQAQQPACLTGGAAPVLEHVTAAPDATPRPVPHEEVERYVAELPMHKRRHARLIQRLAPSYAVDPRLALAIARAESDFDPSAVSPRNARGLMQLVPGTAERFGVRDALHPEQNVRGGLSYLRWLLQRFDDDVALVSAAYNAGEGAVERYGHVPPYAETRTYVQRVLQFYRAPRHVAPATP</sequence>
<dbReference type="Proteomes" id="UP000295536">
    <property type="component" value="Unassembled WGS sequence"/>
</dbReference>
<dbReference type="SUPFAM" id="SSF81901">
    <property type="entry name" value="HCP-like"/>
    <property type="match status" value="1"/>
</dbReference>
<gene>
    <name evidence="4" type="primary">slt_1</name>
    <name evidence="3" type="ORF">EDC36_101218</name>
    <name evidence="4" type="ORF">Tigna_00712</name>
</gene>
<evidence type="ECO:0000259" key="2">
    <source>
        <dbReference type="Pfam" id="PF01464"/>
    </source>
</evidence>
<dbReference type="InterPro" id="IPR023346">
    <property type="entry name" value="Lysozyme-like_dom_sf"/>
</dbReference>
<dbReference type="RefSeq" id="WP_165902778.1">
    <property type="nucleotide sequence ID" value="NZ_SMAH01000001.1"/>
</dbReference>
<dbReference type="EC" id="4.2.2.-" evidence="4"/>
<evidence type="ECO:0000313" key="5">
    <source>
        <dbReference type="Proteomes" id="UP000295536"/>
    </source>
</evidence>
<dbReference type="PANTHER" id="PTHR37423:SF2">
    <property type="entry name" value="MEMBRANE-BOUND LYTIC MUREIN TRANSGLYCOSYLASE C"/>
    <property type="match status" value="1"/>
</dbReference>
<dbReference type="Pfam" id="PF01464">
    <property type="entry name" value="SLT"/>
    <property type="match status" value="1"/>
</dbReference>
<dbReference type="PROSITE" id="PS00922">
    <property type="entry name" value="TRANSGLYCOSYLASE"/>
    <property type="match status" value="1"/>
</dbReference>
<dbReference type="GO" id="GO:0016020">
    <property type="term" value="C:membrane"/>
    <property type="evidence" value="ECO:0007669"/>
    <property type="project" value="InterPro"/>
</dbReference>
<dbReference type="GO" id="GO:0008933">
    <property type="term" value="F:peptidoglycan lytic transglycosylase activity"/>
    <property type="evidence" value="ECO:0007669"/>
    <property type="project" value="InterPro"/>
</dbReference>
<evidence type="ECO:0000313" key="3">
    <source>
        <dbReference type="EMBL" id="TCS99944.1"/>
    </source>
</evidence>
<protein>
    <submittedName>
        <fullName evidence="4">Soluble lytic murein transglycosylase</fullName>
        <ecNumber evidence="4">4.2.2.-</ecNumber>
    </submittedName>
    <submittedName>
        <fullName evidence="3">Transglycosylase-like protein with SLT domain</fullName>
    </submittedName>
</protein>